<gene>
    <name evidence="6" type="ORF">FrCorBMG51_14025</name>
</gene>
<evidence type="ECO:0000313" key="6">
    <source>
        <dbReference type="EMBL" id="KLL11023.1"/>
    </source>
</evidence>
<sequence>MPAETISTDALPSLASDGVPADGPANGTAVDPAVLFTAFCAAGLWPGLGRTTAARLPDAGIRTPSDVDATRLATVPGVPPARARRLVESFSAAGGAYAAAELLILADLPVRLVHRLVDELGPGVADALRADPWALLAAGEAELTQADRLARAMGARRDDDRRGPAVVTYLLRRAASRVGDTAAEVGPLLQAAARDGVGDPVAALGSAVEDGQVVITGELAALERYATAEQTLAEGVARLLALAEPLRPGSVRPRPATATTATPTGATPARRPAAADDDDLPGMFDALDDIDGLDLDDGEEPGGPADAAAGAASPAADADGPEGADENDEDDENLAAVLAGLDETQLHAARTALDAGVSLLTGGPGTGKSRTVAAVVRLARAAGAQVALAAPTGRAAKRLEELCEWPASTLHRLLQAQGTSGTFARDADNPVEADLVVVDEVSMLDAELAAALVDACADGTHLLLVGDPAQLPSIGPGRVLADLLAAGVVPVTELRRLYRQSEGGGIATLATAVRAGELPPPPSGPDREVVVVPTRSTGEAAHRVVQLVTDSIPRALGIPVADIQVVTPVHGGPAGTQALNAALKQALNPGTRAGGGFDVGDRVVATANHLDDGFANGEIGVVTAVGDKGALTVAFPGGAVEVPGGIVGDLRHGWAVTVHRAQGSEWPAVVAVFPPEAGRMLTRPLIYTALTRARRHLSVVSVNGPALRAAVHRSGGRQRATLLPALLAQEIQPEAADEEGRQAEA</sequence>
<feature type="domain" description="UvrD-like helicase C-terminal" evidence="4">
    <location>
        <begin position="652"/>
        <end position="700"/>
    </location>
</feature>
<dbReference type="RefSeq" id="WP_047223510.1">
    <property type="nucleotide sequence ID" value="NZ_JWIO01000021.1"/>
</dbReference>
<accession>A0ABR5F2W5</accession>
<feature type="compositionally biased region" description="Acidic residues" evidence="3">
    <location>
        <begin position="319"/>
        <end position="329"/>
    </location>
</feature>
<dbReference type="Pfam" id="PF13604">
    <property type="entry name" value="AAA_30"/>
    <property type="match status" value="1"/>
</dbReference>
<dbReference type="EMBL" id="JWIO01000021">
    <property type="protein sequence ID" value="KLL11023.1"/>
    <property type="molecule type" value="Genomic_DNA"/>
</dbReference>
<dbReference type="InterPro" id="IPR050534">
    <property type="entry name" value="Coronavir_polyprotein_1ab"/>
</dbReference>
<dbReference type="CDD" id="cd18809">
    <property type="entry name" value="SF1_C_RecD"/>
    <property type="match status" value="1"/>
</dbReference>
<name>A0ABR5F2W5_9ACTN</name>
<keyword evidence="2" id="KW-0067">ATP-binding</keyword>
<evidence type="ECO:0000259" key="4">
    <source>
        <dbReference type="Pfam" id="PF13538"/>
    </source>
</evidence>
<dbReference type="InterPro" id="IPR027417">
    <property type="entry name" value="P-loop_NTPase"/>
</dbReference>
<dbReference type="Gene3D" id="1.10.10.2220">
    <property type="match status" value="1"/>
</dbReference>
<proteinExistence type="predicted"/>
<dbReference type="SUPFAM" id="SSF52540">
    <property type="entry name" value="P-loop containing nucleoside triphosphate hydrolases"/>
    <property type="match status" value="1"/>
</dbReference>
<dbReference type="Gene3D" id="2.30.30.940">
    <property type="match status" value="1"/>
</dbReference>
<evidence type="ECO:0000256" key="3">
    <source>
        <dbReference type="SAM" id="MobiDB-lite"/>
    </source>
</evidence>
<organism evidence="6 7">
    <name type="scientific">Protofrankia coriariae</name>
    <dbReference type="NCBI Taxonomy" id="1562887"/>
    <lineage>
        <taxon>Bacteria</taxon>
        <taxon>Bacillati</taxon>
        <taxon>Actinomycetota</taxon>
        <taxon>Actinomycetes</taxon>
        <taxon>Frankiales</taxon>
        <taxon>Frankiaceae</taxon>
        <taxon>Protofrankia</taxon>
    </lineage>
</organism>
<feature type="region of interest" description="Disordered" evidence="3">
    <location>
        <begin position="248"/>
        <end position="329"/>
    </location>
</feature>
<dbReference type="Pfam" id="PF13538">
    <property type="entry name" value="UvrD_C_2"/>
    <property type="match status" value="1"/>
</dbReference>
<feature type="compositionally biased region" description="Low complexity" evidence="3">
    <location>
        <begin position="302"/>
        <end position="318"/>
    </location>
</feature>
<evidence type="ECO:0000256" key="2">
    <source>
        <dbReference type="ARBA" id="ARBA00022840"/>
    </source>
</evidence>
<dbReference type="PANTHER" id="PTHR43788">
    <property type="entry name" value="DNA2/NAM7 HELICASE FAMILY MEMBER"/>
    <property type="match status" value="1"/>
</dbReference>
<keyword evidence="7" id="KW-1185">Reference proteome</keyword>
<dbReference type="InterPro" id="IPR029493">
    <property type="entry name" value="RecD2-like_HHH"/>
</dbReference>
<evidence type="ECO:0000259" key="5">
    <source>
        <dbReference type="Pfam" id="PF14490"/>
    </source>
</evidence>
<dbReference type="Proteomes" id="UP000035425">
    <property type="component" value="Unassembled WGS sequence"/>
</dbReference>
<feature type="domain" description="ATP-dependent RecD2 DNA helicase-like helix-hairpin-helix" evidence="5">
    <location>
        <begin position="100"/>
        <end position="181"/>
    </location>
</feature>
<evidence type="ECO:0000256" key="1">
    <source>
        <dbReference type="ARBA" id="ARBA00022741"/>
    </source>
</evidence>
<comment type="caution">
    <text evidence="6">The sequence shown here is derived from an EMBL/GenBank/DDBJ whole genome shotgun (WGS) entry which is preliminary data.</text>
</comment>
<reference evidence="6 7" key="1">
    <citation type="submission" date="2014-12" db="EMBL/GenBank/DDBJ databases">
        <title>Frankia sp. BMG5.1 draft genome.</title>
        <authorList>
            <person name="Gtari M."/>
            <person name="Ghodhbane-Gtari F."/>
            <person name="Nouioui I."/>
            <person name="Ktari A."/>
            <person name="Hezbri K."/>
            <person name="Mimouni W."/>
            <person name="Sbissi I."/>
            <person name="Ayari A."/>
            <person name="Yamanaka T."/>
            <person name="Normand P."/>
            <person name="Tisa L.S."/>
            <person name="Boudabous A."/>
        </authorList>
    </citation>
    <scope>NUCLEOTIDE SEQUENCE [LARGE SCALE GENOMIC DNA]</scope>
    <source>
        <strain evidence="6 7">BMG5.1</strain>
    </source>
</reference>
<feature type="compositionally biased region" description="Low complexity" evidence="3">
    <location>
        <begin position="248"/>
        <end position="272"/>
    </location>
</feature>
<dbReference type="Pfam" id="PF14490">
    <property type="entry name" value="HHH_RecD2"/>
    <property type="match status" value="1"/>
</dbReference>
<dbReference type="InterPro" id="IPR027785">
    <property type="entry name" value="UvrD-like_helicase_C"/>
</dbReference>
<keyword evidence="1" id="KW-0547">Nucleotide-binding</keyword>
<feature type="compositionally biased region" description="Acidic residues" evidence="3">
    <location>
        <begin position="275"/>
        <end position="300"/>
    </location>
</feature>
<protein>
    <submittedName>
        <fullName evidence="6">Exodeoxyribonuclease V</fullName>
    </submittedName>
</protein>
<dbReference type="Gene3D" id="3.40.50.300">
    <property type="entry name" value="P-loop containing nucleotide triphosphate hydrolases"/>
    <property type="match status" value="2"/>
</dbReference>
<dbReference type="PANTHER" id="PTHR43788:SF6">
    <property type="entry name" value="DNA HELICASE B"/>
    <property type="match status" value="1"/>
</dbReference>
<evidence type="ECO:0000313" key="7">
    <source>
        <dbReference type="Proteomes" id="UP000035425"/>
    </source>
</evidence>
<dbReference type="CDD" id="cd17933">
    <property type="entry name" value="DEXSc_RecD-like"/>
    <property type="match status" value="1"/>
</dbReference>